<dbReference type="Proteomes" id="UP000256964">
    <property type="component" value="Unassembled WGS sequence"/>
</dbReference>
<dbReference type="EMBL" id="KZ857392">
    <property type="protein sequence ID" value="RDX51894.1"/>
    <property type="molecule type" value="Genomic_DNA"/>
</dbReference>
<proteinExistence type="predicted"/>
<protein>
    <submittedName>
        <fullName evidence="1">Uncharacterized protein</fullName>
    </submittedName>
</protein>
<reference evidence="1 2" key="1">
    <citation type="journal article" date="2018" name="Biotechnol. Biofuels">
        <title>Integrative visual omics of the white-rot fungus Polyporus brumalis exposes the biotechnological potential of its oxidative enzymes for delignifying raw plant biomass.</title>
        <authorList>
            <person name="Miyauchi S."/>
            <person name="Rancon A."/>
            <person name="Drula E."/>
            <person name="Hage H."/>
            <person name="Chaduli D."/>
            <person name="Favel A."/>
            <person name="Grisel S."/>
            <person name="Henrissat B."/>
            <person name="Herpoel-Gimbert I."/>
            <person name="Ruiz-Duenas F.J."/>
            <person name="Chevret D."/>
            <person name="Hainaut M."/>
            <person name="Lin J."/>
            <person name="Wang M."/>
            <person name="Pangilinan J."/>
            <person name="Lipzen A."/>
            <person name="Lesage-Meessen L."/>
            <person name="Navarro D."/>
            <person name="Riley R."/>
            <person name="Grigoriev I.V."/>
            <person name="Zhou S."/>
            <person name="Raouche S."/>
            <person name="Rosso M.N."/>
        </authorList>
    </citation>
    <scope>NUCLEOTIDE SEQUENCE [LARGE SCALE GENOMIC DNA]</scope>
    <source>
        <strain evidence="1 2">BRFM 1820</strain>
    </source>
</reference>
<accession>A0A371DH91</accession>
<keyword evidence="2" id="KW-1185">Reference proteome</keyword>
<gene>
    <name evidence="1" type="ORF">OH76DRAFT_226945</name>
</gene>
<name>A0A371DH91_9APHY</name>
<dbReference type="AlphaFoldDB" id="A0A371DH91"/>
<sequence length="132" mass="15735">MGAIFSAIGGAINAVVSAIANHRHYLRRHLRHPLLQLLRRTHPSHGNAQIQIRQWGRRDILSCYRRRPRSMRRDIYPPPLYHHLDDAFYNAVLYPYWREHGVHIVAIDTRRQGNDKKAPYRRAIRRNRSMRT</sequence>
<organism evidence="1 2">
    <name type="scientific">Lentinus brumalis</name>
    <dbReference type="NCBI Taxonomy" id="2498619"/>
    <lineage>
        <taxon>Eukaryota</taxon>
        <taxon>Fungi</taxon>
        <taxon>Dikarya</taxon>
        <taxon>Basidiomycota</taxon>
        <taxon>Agaricomycotina</taxon>
        <taxon>Agaricomycetes</taxon>
        <taxon>Polyporales</taxon>
        <taxon>Polyporaceae</taxon>
        <taxon>Lentinus</taxon>
    </lineage>
</organism>
<evidence type="ECO:0000313" key="1">
    <source>
        <dbReference type="EMBL" id="RDX51894.1"/>
    </source>
</evidence>
<evidence type="ECO:0000313" key="2">
    <source>
        <dbReference type="Proteomes" id="UP000256964"/>
    </source>
</evidence>